<feature type="non-terminal residue" evidence="1">
    <location>
        <position position="1"/>
    </location>
</feature>
<comment type="caution">
    <text evidence="1">The sequence shown here is derived from an EMBL/GenBank/DDBJ whole genome shotgun (WGS) entry which is preliminary data.</text>
</comment>
<feature type="non-terminal residue" evidence="1">
    <location>
        <position position="144"/>
    </location>
</feature>
<evidence type="ECO:0008006" key="3">
    <source>
        <dbReference type="Google" id="ProtNLM"/>
    </source>
</evidence>
<gene>
    <name evidence="1" type="ORF">PV327_011495</name>
</gene>
<dbReference type="AlphaFoldDB" id="A0AA39EZK6"/>
<dbReference type="GO" id="GO:0003676">
    <property type="term" value="F:nucleic acid binding"/>
    <property type="evidence" value="ECO:0007669"/>
    <property type="project" value="InterPro"/>
</dbReference>
<evidence type="ECO:0000313" key="2">
    <source>
        <dbReference type="Proteomes" id="UP001168972"/>
    </source>
</evidence>
<dbReference type="Gene3D" id="3.30.420.10">
    <property type="entry name" value="Ribonuclease H-like superfamily/Ribonuclease H"/>
    <property type="match status" value="1"/>
</dbReference>
<sequence length="144" mass="16226">NIIYGFCDTLPLIRNVTGKTEKNANTLVTLANRFGMDVIKAHNAVEDCKFLAKILIKLGISNDCMINTSKSMDNVLSQMQKKNEIKVKIKNLQLDELETCTTANMRAKMAAADISYVMIKTIYMDTKNIMDLKNLFGIIDENQN</sequence>
<keyword evidence="2" id="KW-1185">Reference proteome</keyword>
<protein>
    <recommendedName>
        <fullName evidence="3">Exonuclease domain-containing protein</fullName>
    </recommendedName>
</protein>
<evidence type="ECO:0000313" key="1">
    <source>
        <dbReference type="EMBL" id="KAK0156958.1"/>
    </source>
</evidence>
<reference evidence="1" key="2">
    <citation type="submission" date="2023-03" db="EMBL/GenBank/DDBJ databases">
        <authorList>
            <person name="Inwood S.N."/>
            <person name="Skelly J.G."/>
            <person name="Guhlin J."/>
            <person name="Harrop T.W.R."/>
            <person name="Goldson S.G."/>
            <person name="Dearden P.K."/>
        </authorList>
    </citation>
    <scope>NUCLEOTIDE SEQUENCE</scope>
    <source>
        <strain evidence="1">Lincoln</strain>
        <tissue evidence="1">Whole body</tissue>
    </source>
</reference>
<reference evidence="1" key="1">
    <citation type="journal article" date="2023" name="bioRxiv">
        <title>Scaffold-level genome assemblies of two parasitoid biocontrol wasps reveal the parthenogenesis mechanism and an associated novel virus.</title>
        <authorList>
            <person name="Inwood S."/>
            <person name="Skelly J."/>
            <person name="Guhlin J."/>
            <person name="Harrop T."/>
            <person name="Goldson S."/>
            <person name="Dearden P."/>
        </authorList>
    </citation>
    <scope>NUCLEOTIDE SEQUENCE</scope>
    <source>
        <strain evidence="1">Lincoln</strain>
        <tissue evidence="1">Whole body</tissue>
    </source>
</reference>
<dbReference type="InterPro" id="IPR012337">
    <property type="entry name" value="RNaseH-like_sf"/>
</dbReference>
<dbReference type="Proteomes" id="UP001168972">
    <property type="component" value="Unassembled WGS sequence"/>
</dbReference>
<proteinExistence type="predicted"/>
<organism evidence="1 2">
    <name type="scientific">Microctonus hyperodae</name>
    <name type="common">Parasitoid wasp</name>
    <dbReference type="NCBI Taxonomy" id="165561"/>
    <lineage>
        <taxon>Eukaryota</taxon>
        <taxon>Metazoa</taxon>
        <taxon>Ecdysozoa</taxon>
        <taxon>Arthropoda</taxon>
        <taxon>Hexapoda</taxon>
        <taxon>Insecta</taxon>
        <taxon>Pterygota</taxon>
        <taxon>Neoptera</taxon>
        <taxon>Endopterygota</taxon>
        <taxon>Hymenoptera</taxon>
        <taxon>Apocrita</taxon>
        <taxon>Ichneumonoidea</taxon>
        <taxon>Braconidae</taxon>
        <taxon>Euphorinae</taxon>
        <taxon>Microctonus</taxon>
    </lineage>
</organism>
<dbReference type="SUPFAM" id="SSF53098">
    <property type="entry name" value="Ribonuclease H-like"/>
    <property type="match status" value="1"/>
</dbReference>
<name>A0AA39EZK6_MICHY</name>
<dbReference type="InterPro" id="IPR036397">
    <property type="entry name" value="RNaseH_sf"/>
</dbReference>
<accession>A0AA39EZK6</accession>
<dbReference type="EMBL" id="JAQQBR010002655">
    <property type="protein sequence ID" value="KAK0156958.1"/>
    <property type="molecule type" value="Genomic_DNA"/>
</dbReference>